<keyword evidence="2" id="KW-0808">Transferase</keyword>
<dbReference type="InterPro" id="IPR014721">
    <property type="entry name" value="Ribsml_uS5_D2-typ_fold_subgr"/>
</dbReference>
<accession>A0ABY4ENE9</accession>
<dbReference type="EMBL" id="CP095073">
    <property type="protein sequence ID" value="UOQ45673.1"/>
    <property type="molecule type" value="Genomic_DNA"/>
</dbReference>
<dbReference type="InterPro" id="IPR020568">
    <property type="entry name" value="Ribosomal_Su5_D2-typ_SF"/>
</dbReference>
<evidence type="ECO:0000313" key="6">
    <source>
        <dbReference type="EMBL" id="UOQ45673.1"/>
    </source>
</evidence>
<dbReference type="PANTHER" id="PTHR20861">
    <property type="entry name" value="HOMOSERINE/4-DIPHOSPHOCYTIDYL-2-C-METHYL-D-ERYTHRITOL KINASE"/>
    <property type="match status" value="1"/>
</dbReference>
<dbReference type="Proteomes" id="UP000831787">
    <property type="component" value="Chromosome"/>
</dbReference>
<evidence type="ECO:0000256" key="3">
    <source>
        <dbReference type="ARBA" id="ARBA00022741"/>
    </source>
</evidence>
<keyword evidence="7" id="KW-1185">Reference proteome</keyword>
<protein>
    <recommendedName>
        <fullName evidence="8">Homoserine kinase</fullName>
    </recommendedName>
</protein>
<keyword evidence="1" id="KW-0028">Amino-acid biosynthesis</keyword>
<reference evidence="6 7" key="1">
    <citation type="submission" date="2022-04" db="EMBL/GenBank/DDBJ databases">
        <title>Halobacillus sp. isolated from saltern.</title>
        <authorList>
            <person name="Won M."/>
            <person name="Lee C.-M."/>
            <person name="Woen H.-Y."/>
            <person name="Kwon S.-W."/>
        </authorList>
    </citation>
    <scope>NUCLEOTIDE SEQUENCE [LARGE SCALE GENOMIC DNA]</scope>
    <source>
        <strain evidence="6 7">SSBR10-3</strain>
    </source>
</reference>
<dbReference type="SUPFAM" id="SSF54211">
    <property type="entry name" value="Ribosomal protein S5 domain 2-like"/>
    <property type="match status" value="1"/>
</dbReference>
<evidence type="ECO:0000256" key="2">
    <source>
        <dbReference type="ARBA" id="ARBA00022679"/>
    </source>
</evidence>
<evidence type="ECO:0008006" key="8">
    <source>
        <dbReference type="Google" id="ProtNLM"/>
    </source>
</evidence>
<dbReference type="RefSeq" id="WP_244712487.1">
    <property type="nucleotide sequence ID" value="NZ_CP095073.1"/>
</dbReference>
<keyword evidence="5" id="KW-0067">ATP-binding</keyword>
<gene>
    <name evidence="6" type="ORF">MUN89_06990</name>
</gene>
<evidence type="ECO:0000256" key="5">
    <source>
        <dbReference type="ARBA" id="ARBA00022840"/>
    </source>
</evidence>
<evidence type="ECO:0000256" key="1">
    <source>
        <dbReference type="ARBA" id="ARBA00022605"/>
    </source>
</evidence>
<name>A0ABY4ENE9_9BACI</name>
<proteinExistence type="predicted"/>
<evidence type="ECO:0000256" key="4">
    <source>
        <dbReference type="ARBA" id="ARBA00022777"/>
    </source>
</evidence>
<sequence>MNGFTIKIPATSANLGPGFDSIGIALSKRVILNCQPANKWGFTIPEKDQAYIPSDTTNLVYKTALYTANLYEVATLPPYHVTLTNEVPVARGLGALQQL</sequence>
<evidence type="ECO:0000313" key="7">
    <source>
        <dbReference type="Proteomes" id="UP000831787"/>
    </source>
</evidence>
<dbReference type="Gene3D" id="3.30.230.10">
    <property type="match status" value="1"/>
</dbReference>
<organism evidence="6 7">
    <name type="scientific">Halobacillus salinarum</name>
    <dbReference type="NCBI Taxonomy" id="2932257"/>
    <lineage>
        <taxon>Bacteria</taxon>
        <taxon>Bacillati</taxon>
        <taxon>Bacillota</taxon>
        <taxon>Bacilli</taxon>
        <taxon>Bacillales</taxon>
        <taxon>Bacillaceae</taxon>
        <taxon>Halobacillus</taxon>
    </lineage>
</organism>
<dbReference type="PANTHER" id="PTHR20861:SF1">
    <property type="entry name" value="HOMOSERINE KINASE"/>
    <property type="match status" value="1"/>
</dbReference>
<keyword evidence="3" id="KW-0547">Nucleotide-binding</keyword>
<keyword evidence="4" id="KW-0418">Kinase</keyword>